<gene>
    <name evidence="3" type="ORF">J2Y00_000153</name>
    <name evidence="2" type="ORF">SY84_03070</name>
</gene>
<dbReference type="AlphaFoldDB" id="A0A0F7JKV6"/>
<dbReference type="EMBL" id="JAVDQK010000001">
    <property type="protein sequence ID" value="MDR6216604.1"/>
    <property type="molecule type" value="Genomic_DNA"/>
</dbReference>
<evidence type="ECO:0000259" key="1">
    <source>
        <dbReference type="Pfam" id="PF07484"/>
    </source>
</evidence>
<dbReference type="Proteomes" id="UP000034024">
    <property type="component" value="Chromosome"/>
</dbReference>
<organism evidence="2 4">
    <name type="scientific">Deinococcus soli</name>
    <name type="common">ex Cha et al. 2016</name>
    <dbReference type="NCBI Taxonomy" id="1309411"/>
    <lineage>
        <taxon>Bacteria</taxon>
        <taxon>Thermotogati</taxon>
        <taxon>Deinococcota</taxon>
        <taxon>Deinococci</taxon>
        <taxon>Deinococcales</taxon>
        <taxon>Deinococcaceae</taxon>
        <taxon>Deinococcus</taxon>
    </lineage>
</organism>
<dbReference type="KEGG" id="dch:SY84_03070"/>
<feature type="domain" description="Phage tail collar" evidence="1">
    <location>
        <begin position="7"/>
        <end position="63"/>
    </location>
</feature>
<reference evidence="3" key="2">
    <citation type="submission" date="2023-07" db="EMBL/GenBank/DDBJ databases">
        <title>Sorghum-associated microbial communities from plants grown in Nebraska, USA.</title>
        <authorList>
            <person name="Schachtman D."/>
        </authorList>
    </citation>
    <scope>NUCLEOTIDE SEQUENCE</scope>
    <source>
        <strain evidence="3">BE330</strain>
    </source>
</reference>
<name>A0A0F7JKV6_9DEIO</name>
<dbReference type="InterPro" id="IPR011083">
    <property type="entry name" value="Phage_tail_collar_dom"/>
</dbReference>
<dbReference type="SUPFAM" id="SSF88874">
    <property type="entry name" value="Receptor-binding domain of short tail fibre protein gp12"/>
    <property type="match status" value="1"/>
</dbReference>
<keyword evidence="4" id="KW-1185">Reference proteome</keyword>
<accession>A0A0F7JKV6</accession>
<evidence type="ECO:0000313" key="3">
    <source>
        <dbReference type="EMBL" id="MDR6216604.1"/>
    </source>
</evidence>
<proteinExistence type="predicted"/>
<dbReference type="Proteomes" id="UP001185331">
    <property type="component" value="Unassembled WGS sequence"/>
</dbReference>
<dbReference type="PATRIC" id="fig|1309411.5.peg.639"/>
<reference evidence="2 4" key="1">
    <citation type="submission" date="2015-01" db="EMBL/GenBank/DDBJ databases">
        <title>Deinococcus soli/N5/whole genome sequencing.</title>
        <authorList>
            <person name="Kim M.K."/>
            <person name="Srinivasan S."/>
            <person name="Lee J.-J."/>
        </authorList>
    </citation>
    <scope>NUCLEOTIDE SEQUENCE [LARGE SCALE GENOMIC DNA]</scope>
    <source>
        <strain evidence="2 4">N5</strain>
    </source>
</reference>
<dbReference type="Gene3D" id="3.90.1340.10">
    <property type="entry name" value="Phage tail collar domain"/>
    <property type="match status" value="1"/>
</dbReference>
<evidence type="ECO:0000313" key="4">
    <source>
        <dbReference type="Proteomes" id="UP000034024"/>
    </source>
</evidence>
<dbReference type="EMBL" id="CP011389">
    <property type="protein sequence ID" value="AKH16202.1"/>
    <property type="molecule type" value="Genomic_DNA"/>
</dbReference>
<dbReference type="OrthoDB" id="68135at2"/>
<protein>
    <submittedName>
        <fullName evidence="3">Microcystin-dependent protein</fullName>
    </submittedName>
</protein>
<sequence length="171" mass="17959">MSEAYVGEIRIFAGNFAPYGWAFCNGQILPISQNTALFSLLGTTYGGNGTTTFALPNLQGRAPMHWGTGPGLTPRSLGESSGTAAVTLLSTQMPVHTHTLNAAIDPAESDNPANLALARGSNVTPYVPTPNATLSPSTLSIQGGSQPHNNMQPYLTMNFIIALQGIYPPRS</sequence>
<dbReference type="RefSeq" id="WP_046842777.1">
    <property type="nucleotide sequence ID" value="NZ_CP011389.1"/>
</dbReference>
<dbReference type="InterPro" id="IPR037053">
    <property type="entry name" value="Phage_tail_collar_dom_sf"/>
</dbReference>
<evidence type="ECO:0000313" key="2">
    <source>
        <dbReference type="EMBL" id="AKH16202.1"/>
    </source>
</evidence>
<dbReference type="Pfam" id="PF07484">
    <property type="entry name" value="Collar"/>
    <property type="match status" value="1"/>
</dbReference>